<dbReference type="AlphaFoldDB" id="A0A3R9ZQB4"/>
<dbReference type="GO" id="GO:0051920">
    <property type="term" value="F:peroxiredoxin activity"/>
    <property type="evidence" value="ECO:0007669"/>
    <property type="project" value="InterPro"/>
</dbReference>
<accession>A0A3R9ZQB4</accession>
<dbReference type="InterPro" id="IPR029032">
    <property type="entry name" value="AhpD-like"/>
</dbReference>
<dbReference type="EMBL" id="RWKW01000064">
    <property type="protein sequence ID" value="RST85162.1"/>
    <property type="molecule type" value="Genomic_DNA"/>
</dbReference>
<feature type="domain" description="Carboxymuconolactone decarboxylase-like" evidence="1">
    <location>
        <begin position="21"/>
        <end position="102"/>
    </location>
</feature>
<reference evidence="2 3" key="1">
    <citation type="submission" date="2018-12" db="EMBL/GenBank/DDBJ databases">
        <title>Mesorhizobium carbonis sp. nov., isolated from coal mine water.</title>
        <authorList>
            <person name="Xin W."/>
            <person name="Xu Z."/>
            <person name="Xiang F."/>
            <person name="Zhang J."/>
            <person name="Xi L."/>
            <person name="Liu J."/>
        </authorList>
    </citation>
    <scope>NUCLEOTIDE SEQUENCE [LARGE SCALE GENOMIC DNA]</scope>
    <source>
        <strain evidence="2 3">B2.3</strain>
    </source>
</reference>
<comment type="caution">
    <text evidence="2">The sequence shown here is derived from an EMBL/GenBank/DDBJ whole genome shotgun (WGS) entry which is preliminary data.</text>
</comment>
<dbReference type="PANTHER" id="PTHR33570">
    <property type="entry name" value="4-CARBOXYMUCONOLACTONE DECARBOXYLASE FAMILY PROTEIN"/>
    <property type="match status" value="1"/>
</dbReference>
<gene>
    <name evidence="2" type="ORF">EJC49_17325</name>
</gene>
<evidence type="ECO:0000313" key="2">
    <source>
        <dbReference type="EMBL" id="RST85162.1"/>
    </source>
</evidence>
<proteinExistence type="predicted"/>
<keyword evidence="3" id="KW-1185">Reference proteome</keyword>
<organism evidence="2 3">
    <name type="scientific">Aquibium carbonis</name>
    <dbReference type="NCBI Taxonomy" id="2495581"/>
    <lineage>
        <taxon>Bacteria</taxon>
        <taxon>Pseudomonadati</taxon>
        <taxon>Pseudomonadota</taxon>
        <taxon>Alphaproteobacteria</taxon>
        <taxon>Hyphomicrobiales</taxon>
        <taxon>Phyllobacteriaceae</taxon>
        <taxon>Aquibium</taxon>
    </lineage>
</organism>
<evidence type="ECO:0000259" key="1">
    <source>
        <dbReference type="Pfam" id="PF02627"/>
    </source>
</evidence>
<dbReference type="SUPFAM" id="SSF69118">
    <property type="entry name" value="AhpD-like"/>
    <property type="match status" value="1"/>
</dbReference>
<protein>
    <submittedName>
        <fullName evidence="2">4-carboxymuconolactone decarboxylase</fullName>
    </submittedName>
</protein>
<sequence length="110" mass="11973">MFGSAGAEQQIDNASEFTQPMQDIVTRICFGEIWQRPGLATRERSMITLAMLAALGKEPELKVHVRGAIANGVTKEEIREILVHSFLYCGIPAMVGSLRAAETVLNEIGA</sequence>
<dbReference type="OrthoDB" id="7507676at2"/>
<dbReference type="Pfam" id="PF02627">
    <property type="entry name" value="CMD"/>
    <property type="match status" value="1"/>
</dbReference>
<name>A0A3R9ZQB4_9HYPH</name>
<evidence type="ECO:0000313" key="3">
    <source>
        <dbReference type="Proteomes" id="UP000278398"/>
    </source>
</evidence>
<dbReference type="Gene3D" id="1.20.1290.10">
    <property type="entry name" value="AhpD-like"/>
    <property type="match status" value="1"/>
</dbReference>
<dbReference type="PANTHER" id="PTHR33570:SF2">
    <property type="entry name" value="CARBOXYMUCONOLACTONE DECARBOXYLASE-LIKE DOMAIN-CONTAINING PROTEIN"/>
    <property type="match status" value="1"/>
</dbReference>
<dbReference type="InterPro" id="IPR052512">
    <property type="entry name" value="4CMD/NDH-1_regulator"/>
</dbReference>
<dbReference type="Proteomes" id="UP000278398">
    <property type="component" value="Unassembled WGS sequence"/>
</dbReference>
<dbReference type="InterPro" id="IPR003779">
    <property type="entry name" value="CMD-like"/>
</dbReference>